<organism evidence="3">
    <name type="scientific">Streptomyces sp. NBC_00060</name>
    <dbReference type="NCBI Taxonomy" id="2975636"/>
    <lineage>
        <taxon>Bacteria</taxon>
        <taxon>Bacillati</taxon>
        <taxon>Actinomycetota</taxon>
        <taxon>Actinomycetes</taxon>
        <taxon>Kitasatosporales</taxon>
        <taxon>Streptomycetaceae</taxon>
        <taxon>Streptomyces</taxon>
    </lineage>
</organism>
<gene>
    <name evidence="3" type="ORF">OHV25_15285</name>
</gene>
<feature type="region of interest" description="Disordered" evidence="1">
    <location>
        <begin position="36"/>
        <end position="68"/>
    </location>
</feature>
<dbReference type="AlphaFoldDB" id="A0AAU2GYA1"/>
<keyword evidence="2" id="KW-0732">Signal</keyword>
<evidence type="ECO:0000256" key="2">
    <source>
        <dbReference type="SAM" id="SignalP"/>
    </source>
</evidence>
<evidence type="ECO:0008006" key="4">
    <source>
        <dbReference type="Google" id="ProtNLM"/>
    </source>
</evidence>
<feature type="compositionally biased region" description="Low complexity" evidence="1">
    <location>
        <begin position="36"/>
        <end position="56"/>
    </location>
</feature>
<evidence type="ECO:0000256" key="1">
    <source>
        <dbReference type="SAM" id="MobiDB-lite"/>
    </source>
</evidence>
<reference evidence="3" key="1">
    <citation type="submission" date="2022-10" db="EMBL/GenBank/DDBJ databases">
        <title>The complete genomes of actinobacterial strains from the NBC collection.</title>
        <authorList>
            <person name="Joergensen T.S."/>
            <person name="Alvarez Arevalo M."/>
            <person name="Sterndorff E.B."/>
            <person name="Faurdal D."/>
            <person name="Vuksanovic O."/>
            <person name="Mourched A.-S."/>
            <person name="Charusanti P."/>
            <person name="Shaw S."/>
            <person name="Blin K."/>
            <person name="Weber T."/>
        </authorList>
    </citation>
    <scope>NUCLEOTIDE SEQUENCE</scope>
    <source>
        <strain evidence="3">NBC_00060</strain>
    </source>
</reference>
<evidence type="ECO:0000313" key="3">
    <source>
        <dbReference type="EMBL" id="WTU40858.1"/>
    </source>
</evidence>
<name>A0AAU2GYA1_9ACTN</name>
<proteinExistence type="predicted"/>
<feature type="chain" id="PRO_5043412686" description="Secreted protein" evidence="2">
    <location>
        <begin position="30"/>
        <end position="194"/>
    </location>
</feature>
<protein>
    <recommendedName>
        <fullName evidence="4">Secreted protein</fullName>
    </recommendedName>
</protein>
<accession>A0AAU2GYA1</accession>
<dbReference type="EMBL" id="CP108253">
    <property type="protein sequence ID" value="WTU40858.1"/>
    <property type="molecule type" value="Genomic_DNA"/>
</dbReference>
<sequence>MARSSSGFVAGLTAAALAAVGFLAYQASANAPSAADLAAPGTTVSPAPSSSTPASPKGKVPAKNVTALPQNSGVGPRVVYSLGGKRVWLVGTKTLKGLAPKTFEVMPSTVSPKPGNYAVTSRAASVPGSDGVRIEHVVRFATVDSVTIGFSAAVNGKVASPDPSKRTGGIRMKREDGNALWTFATIGSKIVVVP</sequence>
<feature type="signal peptide" evidence="2">
    <location>
        <begin position="1"/>
        <end position="29"/>
    </location>
</feature>